<dbReference type="GO" id="GO:0005886">
    <property type="term" value="C:plasma membrane"/>
    <property type="evidence" value="ECO:0007669"/>
    <property type="project" value="UniProtKB-SubCell"/>
</dbReference>
<dbReference type="Gene3D" id="3.30.300.30">
    <property type="match status" value="1"/>
</dbReference>
<feature type="region of interest" description="Disordered" evidence="13">
    <location>
        <begin position="324"/>
        <end position="362"/>
    </location>
</feature>
<evidence type="ECO:0000313" key="17">
    <source>
        <dbReference type="EMBL" id="XBS20320.1"/>
    </source>
</evidence>
<dbReference type="InterPro" id="IPR013556">
    <property type="entry name" value="Flag_M-ring_C"/>
</dbReference>
<dbReference type="GO" id="GO:0071973">
    <property type="term" value="P:bacterial-type flagellum-dependent cell motility"/>
    <property type="evidence" value="ECO:0007669"/>
    <property type="project" value="InterPro"/>
</dbReference>
<dbReference type="NCBIfam" id="TIGR00206">
    <property type="entry name" value="fliF"/>
    <property type="match status" value="1"/>
</dbReference>
<evidence type="ECO:0000256" key="14">
    <source>
        <dbReference type="SAM" id="Phobius"/>
    </source>
</evidence>
<comment type="subcellular location">
    <subcellularLocation>
        <location evidence="2 12">Bacterial flagellum basal body</location>
    </subcellularLocation>
    <subcellularLocation>
        <location evidence="3">Cell membrane</location>
        <topology evidence="3">Multi-pass membrane protein</topology>
    </subcellularLocation>
</comment>
<dbReference type="GO" id="GO:0009431">
    <property type="term" value="C:bacterial-type flagellum basal body, MS ring"/>
    <property type="evidence" value="ECO:0007669"/>
    <property type="project" value="InterPro"/>
</dbReference>
<dbReference type="PANTHER" id="PTHR30046:SF0">
    <property type="entry name" value="FLAGELLAR M-RING PROTEIN"/>
    <property type="match status" value="1"/>
</dbReference>
<reference evidence="17 18" key="1">
    <citation type="journal article" date="2024" name="Microbiology">
        <title>Methylomarinum rosea sp. nov., a novel halophilic methanotrophic bacterium from the hypersaline Lake Elton.</title>
        <authorList>
            <person name="Suleimanov R.Z."/>
            <person name="Oshkin I.Y."/>
            <person name="Danilova O.V."/>
            <person name="Suzina N.E."/>
            <person name="Dedysh S.N."/>
        </authorList>
    </citation>
    <scope>NUCLEOTIDE SEQUENCE [LARGE SCALE GENOMIC DNA]</scope>
    <source>
        <strain evidence="17 18">Ch1-1</strain>
    </source>
</reference>
<keyword evidence="17" id="KW-0966">Cell projection</keyword>
<sequence length="586" mass="63595">MSEQNNNSTADIEPANQLTTTEDKLHPAIKGMADLSVVRQVGLMLGLALSVAIGVAVVLWSQEPSYDLLFSNIAEQDSAEIIDALDKLGSEYHVDSGTGAIMVPAGDVRELKLKLAAQGLPRSTSIGYELLDKETSFGTSKNVELMRFKRALEGEIARTVMTIQNVKSARVLLALPKQSVFVRKQKKPSASVVVSLYQGRTLEKEQIEAIVHLVSSSVPMLESSQVTVVDQKGRLLNSQDRSADIYLTSKQFDYKKNIEEHLMARIENILTPLVGSDGLRTQLSADVDFTVTERTQEMFNPDLPALRSEQTVEEENSLAAVQGVPGALSNQPPPTGVAPELASGAEASAGEASSPSSVSKSATRNFELDKTITHTRLATGVLRRLSVAVVVDNKKVVQADGSMISQPYSREDVNQLRELVKQAVGFDSGRGDQVTVTNVAFKAVDEMEPLPELPLWDQSWFHDAMKQLAALAVVLFLVFGVLRPTMRGLVSRQEDEALADELARVQAEAEAMGGVVKIDANGKPVAVPVDGGDEADQLGLTSGAEDLLLLDAPQNYEKRLEYVRKLIDEDPKLVSQVLKGWLKDDG</sequence>
<dbReference type="InterPro" id="IPR000067">
    <property type="entry name" value="FlgMring_FliF"/>
</dbReference>
<proteinExistence type="inferred from homology"/>
<evidence type="ECO:0000256" key="13">
    <source>
        <dbReference type="SAM" id="MobiDB-lite"/>
    </source>
</evidence>
<evidence type="ECO:0000256" key="5">
    <source>
        <dbReference type="ARBA" id="ARBA00017949"/>
    </source>
</evidence>
<dbReference type="RefSeq" id="WP_305906911.1">
    <property type="nucleotide sequence ID" value="NZ_CP157743.1"/>
</dbReference>
<evidence type="ECO:0000256" key="2">
    <source>
        <dbReference type="ARBA" id="ARBA00004117"/>
    </source>
</evidence>
<evidence type="ECO:0000313" key="18">
    <source>
        <dbReference type="Proteomes" id="UP001225378"/>
    </source>
</evidence>
<evidence type="ECO:0000256" key="6">
    <source>
        <dbReference type="ARBA" id="ARBA00022475"/>
    </source>
</evidence>
<dbReference type="Proteomes" id="UP001225378">
    <property type="component" value="Chromosome"/>
</dbReference>
<evidence type="ECO:0000256" key="10">
    <source>
        <dbReference type="ARBA" id="ARBA00023143"/>
    </source>
</evidence>
<keyword evidence="6" id="KW-1003">Cell membrane</keyword>
<evidence type="ECO:0000259" key="16">
    <source>
        <dbReference type="Pfam" id="PF08345"/>
    </source>
</evidence>
<name>A0AAU7NTH7_9GAMM</name>
<evidence type="ECO:0000256" key="8">
    <source>
        <dbReference type="ARBA" id="ARBA00022989"/>
    </source>
</evidence>
<evidence type="ECO:0000256" key="4">
    <source>
        <dbReference type="ARBA" id="ARBA00007971"/>
    </source>
</evidence>
<keyword evidence="17" id="KW-0282">Flagellum</keyword>
<comment type="similarity">
    <text evidence="4 12">Belongs to the FliF family.</text>
</comment>
<evidence type="ECO:0000256" key="3">
    <source>
        <dbReference type="ARBA" id="ARBA00004651"/>
    </source>
</evidence>
<protein>
    <recommendedName>
        <fullName evidence="5 12">Flagellar M-ring protein</fullName>
    </recommendedName>
</protein>
<evidence type="ECO:0000256" key="7">
    <source>
        <dbReference type="ARBA" id="ARBA00022692"/>
    </source>
</evidence>
<dbReference type="PRINTS" id="PR01009">
    <property type="entry name" value="FLGMRINGFLIF"/>
</dbReference>
<evidence type="ECO:0000259" key="15">
    <source>
        <dbReference type="Pfam" id="PF01514"/>
    </source>
</evidence>
<dbReference type="PIRSF" id="PIRSF004862">
    <property type="entry name" value="FliF"/>
    <property type="match status" value="1"/>
</dbReference>
<dbReference type="Pfam" id="PF01514">
    <property type="entry name" value="YscJ_FliF"/>
    <property type="match status" value="1"/>
</dbReference>
<dbReference type="InterPro" id="IPR006182">
    <property type="entry name" value="FliF_N_dom"/>
</dbReference>
<feature type="domain" description="Flagellar M-ring C-terminal" evidence="16">
    <location>
        <begin position="270"/>
        <end position="441"/>
    </location>
</feature>
<keyword evidence="10 12" id="KW-0975">Bacterial flagellum</keyword>
<evidence type="ECO:0000256" key="1">
    <source>
        <dbReference type="ARBA" id="ARBA00003820"/>
    </source>
</evidence>
<keyword evidence="8 14" id="KW-1133">Transmembrane helix</keyword>
<comment type="subunit">
    <text evidence="11">The basal body constitutes a major portion of the flagellar organelle and consists of four rings (L,P,S, and M) mounted on a central rod. The M ring is integral to the inner membrane of the cell and may be connected to the flagellar rod via the S ring. The S (supramembrane ring) lies just distal to the M ring. The L and P rings lie in the outer membrane and the periplasmic space, respectively.</text>
</comment>
<dbReference type="InterPro" id="IPR045851">
    <property type="entry name" value="AMP-bd_C_sf"/>
</dbReference>
<evidence type="ECO:0000256" key="9">
    <source>
        <dbReference type="ARBA" id="ARBA00023136"/>
    </source>
</evidence>
<dbReference type="AlphaFoldDB" id="A0AAU7NTH7"/>
<evidence type="ECO:0000256" key="12">
    <source>
        <dbReference type="PIRNR" id="PIRNR004862"/>
    </source>
</evidence>
<feature type="domain" description="Flagellar M-ring N-terminal" evidence="15">
    <location>
        <begin position="62"/>
        <end position="237"/>
    </location>
</feature>
<dbReference type="KEGG" id="mech:Q9L42_018535"/>
<dbReference type="EMBL" id="CP157743">
    <property type="protein sequence ID" value="XBS20320.1"/>
    <property type="molecule type" value="Genomic_DNA"/>
</dbReference>
<dbReference type="Pfam" id="PF08345">
    <property type="entry name" value="YscJ_FliF_C"/>
    <property type="match status" value="1"/>
</dbReference>
<dbReference type="GO" id="GO:0003774">
    <property type="term" value="F:cytoskeletal motor activity"/>
    <property type="evidence" value="ECO:0007669"/>
    <property type="project" value="InterPro"/>
</dbReference>
<comment type="function">
    <text evidence="1 12">The M ring may be actively involved in energy transduction.</text>
</comment>
<keyword evidence="17" id="KW-0969">Cilium</keyword>
<evidence type="ECO:0000256" key="11">
    <source>
        <dbReference type="ARBA" id="ARBA00025936"/>
    </source>
</evidence>
<feature type="transmembrane region" description="Helical" evidence="14">
    <location>
        <begin position="41"/>
        <end position="60"/>
    </location>
</feature>
<accession>A0AAU7NTH7</accession>
<organism evidence="17 18">
    <name type="scientific">Methylomarinum roseum</name>
    <dbReference type="NCBI Taxonomy" id="3067653"/>
    <lineage>
        <taxon>Bacteria</taxon>
        <taxon>Pseudomonadati</taxon>
        <taxon>Pseudomonadota</taxon>
        <taxon>Gammaproteobacteria</taxon>
        <taxon>Methylococcales</taxon>
        <taxon>Methylococcaceae</taxon>
        <taxon>Methylomarinum</taxon>
    </lineage>
</organism>
<dbReference type="InterPro" id="IPR043427">
    <property type="entry name" value="YscJ/FliF"/>
</dbReference>
<keyword evidence="18" id="KW-1185">Reference proteome</keyword>
<gene>
    <name evidence="17" type="primary">fliF</name>
    <name evidence="17" type="ORF">Q9L42_018535</name>
</gene>
<dbReference type="PANTHER" id="PTHR30046">
    <property type="entry name" value="FLAGELLAR M-RING PROTEIN"/>
    <property type="match status" value="1"/>
</dbReference>
<feature type="region of interest" description="Disordered" evidence="13">
    <location>
        <begin position="1"/>
        <end position="20"/>
    </location>
</feature>
<keyword evidence="7 14" id="KW-0812">Transmembrane</keyword>
<keyword evidence="9 14" id="KW-0472">Membrane</keyword>
<feature type="compositionally biased region" description="Low complexity" evidence="13">
    <location>
        <begin position="338"/>
        <end position="362"/>
    </location>
</feature>